<dbReference type="PRINTS" id="PR00032">
    <property type="entry name" value="HTHARAC"/>
</dbReference>
<evidence type="ECO:0000256" key="1">
    <source>
        <dbReference type="ARBA" id="ARBA00023015"/>
    </source>
</evidence>
<organism evidence="5 6">
    <name type="scientific">Roseivivax halodurans JCM 10272</name>
    <dbReference type="NCBI Taxonomy" id="1449350"/>
    <lineage>
        <taxon>Bacteria</taxon>
        <taxon>Pseudomonadati</taxon>
        <taxon>Pseudomonadota</taxon>
        <taxon>Alphaproteobacteria</taxon>
        <taxon>Rhodobacterales</taxon>
        <taxon>Roseobacteraceae</taxon>
        <taxon>Roseivivax</taxon>
    </lineage>
</organism>
<dbReference type="GO" id="GO:0003700">
    <property type="term" value="F:DNA-binding transcription factor activity"/>
    <property type="evidence" value="ECO:0007669"/>
    <property type="project" value="InterPro"/>
</dbReference>
<evidence type="ECO:0000259" key="4">
    <source>
        <dbReference type="PROSITE" id="PS01124"/>
    </source>
</evidence>
<dbReference type="Pfam" id="PF12833">
    <property type="entry name" value="HTH_18"/>
    <property type="match status" value="1"/>
</dbReference>
<dbReference type="InterPro" id="IPR009057">
    <property type="entry name" value="Homeodomain-like_sf"/>
</dbReference>
<dbReference type="PANTHER" id="PTHR46796">
    <property type="entry name" value="HTH-TYPE TRANSCRIPTIONAL ACTIVATOR RHAS-RELATED"/>
    <property type="match status" value="1"/>
</dbReference>
<dbReference type="Gene3D" id="1.10.10.60">
    <property type="entry name" value="Homeodomain-like"/>
    <property type="match status" value="2"/>
</dbReference>
<keyword evidence="6" id="KW-1185">Reference proteome</keyword>
<dbReference type="SMART" id="SM00342">
    <property type="entry name" value="HTH_ARAC"/>
    <property type="match status" value="1"/>
</dbReference>
<dbReference type="EMBL" id="JALZ01000054">
    <property type="protein sequence ID" value="ETX12773.1"/>
    <property type="molecule type" value="Genomic_DNA"/>
</dbReference>
<name>X7ECC6_9RHOB</name>
<dbReference type="eggNOG" id="COG2207">
    <property type="taxonomic scope" value="Bacteria"/>
</dbReference>
<keyword evidence="1" id="KW-0805">Transcription regulation</keyword>
<dbReference type="SUPFAM" id="SSF46689">
    <property type="entry name" value="Homeodomain-like"/>
    <property type="match status" value="2"/>
</dbReference>
<accession>X7ECC6</accession>
<keyword evidence="3" id="KW-0804">Transcription</keyword>
<dbReference type="InterPro" id="IPR020449">
    <property type="entry name" value="Tscrpt_reg_AraC-type_HTH"/>
</dbReference>
<evidence type="ECO:0000256" key="3">
    <source>
        <dbReference type="ARBA" id="ARBA00023163"/>
    </source>
</evidence>
<dbReference type="PROSITE" id="PS01124">
    <property type="entry name" value="HTH_ARAC_FAMILY_2"/>
    <property type="match status" value="1"/>
</dbReference>
<evidence type="ECO:0000313" key="6">
    <source>
        <dbReference type="Proteomes" id="UP000022447"/>
    </source>
</evidence>
<evidence type="ECO:0000313" key="5">
    <source>
        <dbReference type="EMBL" id="ETX12773.1"/>
    </source>
</evidence>
<protein>
    <recommendedName>
        <fullName evidence="4">HTH araC/xylS-type domain-containing protein</fullName>
    </recommendedName>
</protein>
<dbReference type="PROSITE" id="PS00041">
    <property type="entry name" value="HTH_ARAC_FAMILY_1"/>
    <property type="match status" value="1"/>
</dbReference>
<dbReference type="InterPro" id="IPR018062">
    <property type="entry name" value="HTH_AraC-typ_CS"/>
</dbReference>
<sequence length="272" mass="29624">MRWRQFDTILAAYWEAVGNPGSRGYYVSANPRLSFFFDDVSAIEVIGEGGPRPMARAIYVPAGMVVQTAFTRPLAFSHLDIHMDLGWAVGFLSGSMSRTDAIRALERPAERADIAGLEEIAGLLVGEIGRPLRPDLYAQALSGSLLAAMLDIGGAERLPGNARLTAAQMGRVTARFDAGGGRRMPVAEMAAAVNLSESWFSQVFKNTTGVTPQRWQLDRRMELAQGLLTGSALTVADIAERLGFSDQAHFTRSFRHAVGMTPAAWRRQRLLA</sequence>
<comment type="caution">
    <text evidence="5">The sequence shown here is derived from an EMBL/GenBank/DDBJ whole genome shotgun (WGS) entry which is preliminary data.</text>
</comment>
<dbReference type="AlphaFoldDB" id="X7ECC6"/>
<evidence type="ECO:0000256" key="2">
    <source>
        <dbReference type="ARBA" id="ARBA00023125"/>
    </source>
</evidence>
<reference evidence="5 6" key="1">
    <citation type="submission" date="2014-01" db="EMBL/GenBank/DDBJ databases">
        <title>Roseivivax halodurans JCM 10272 Genome Sequencing.</title>
        <authorList>
            <person name="Lai Q."/>
            <person name="Li G."/>
            <person name="Shao Z."/>
        </authorList>
    </citation>
    <scope>NUCLEOTIDE SEQUENCE [LARGE SCALE GENOMIC DNA]</scope>
    <source>
        <strain evidence="5 6">JCM 10272</strain>
    </source>
</reference>
<dbReference type="InterPro" id="IPR018060">
    <property type="entry name" value="HTH_AraC"/>
</dbReference>
<gene>
    <name evidence="5" type="ORF">OCH239_17205</name>
</gene>
<keyword evidence="2" id="KW-0238">DNA-binding</keyword>
<dbReference type="InterPro" id="IPR050204">
    <property type="entry name" value="AraC_XylS_family_regulators"/>
</dbReference>
<dbReference type="PANTHER" id="PTHR46796:SF6">
    <property type="entry name" value="ARAC SUBFAMILY"/>
    <property type="match status" value="1"/>
</dbReference>
<proteinExistence type="predicted"/>
<dbReference type="GO" id="GO:0043565">
    <property type="term" value="F:sequence-specific DNA binding"/>
    <property type="evidence" value="ECO:0007669"/>
    <property type="project" value="InterPro"/>
</dbReference>
<dbReference type="Proteomes" id="UP000022447">
    <property type="component" value="Unassembled WGS sequence"/>
</dbReference>
<dbReference type="PATRIC" id="fig|1449350.3.peg.4036"/>
<dbReference type="STRING" id="1449350.OCH239_17205"/>
<feature type="domain" description="HTH araC/xylS-type" evidence="4">
    <location>
        <begin position="170"/>
        <end position="268"/>
    </location>
</feature>